<keyword evidence="2" id="KW-0560">Oxidoreductase</keyword>
<dbReference type="GO" id="GO:0016705">
    <property type="term" value="F:oxidoreductase activity, acting on paired donors, with incorporation or reduction of molecular oxygen"/>
    <property type="evidence" value="ECO:0007669"/>
    <property type="project" value="InterPro"/>
</dbReference>
<dbReference type="GO" id="GO:0005506">
    <property type="term" value="F:iron ion binding"/>
    <property type="evidence" value="ECO:0007669"/>
    <property type="project" value="InterPro"/>
</dbReference>
<dbReference type="Pfam" id="PF00067">
    <property type="entry name" value="p450"/>
    <property type="match status" value="1"/>
</dbReference>
<reference evidence="3 4" key="2">
    <citation type="submission" date="2020-03" db="EMBL/GenBank/DDBJ databases">
        <authorList>
            <person name="Ichikawa N."/>
            <person name="Kimura A."/>
            <person name="Kitahashi Y."/>
            <person name="Uohara A."/>
        </authorList>
    </citation>
    <scope>NUCLEOTIDE SEQUENCE [LARGE SCALE GENOMIC DNA]</scope>
    <source>
        <strain evidence="3 4">NBRC 108639</strain>
    </source>
</reference>
<keyword evidence="2" id="KW-0503">Monooxygenase</keyword>
<evidence type="ECO:0000313" key="3">
    <source>
        <dbReference type="EMBL" id="GFJ78045.1"/>
    </source>
</evidence>
<gene>
    <name evidence="3" type="ORF">Phou_022250</name>
</gene>
<name>A0A6V8KB91_9ACTN</name>
<dbReference type="Gene3D" id="1.10.630.10">
    <property type="entry name" value="Cytochrome P450"/>
    <property type="match status" value="1"/>
</dbReference>
<keyword evidence="2" id="KW-0479">Metal-binding</keyword>
<dbReference type="InterPro" id="IPR017972">
    <property type="entry name" value="Cyt_P450_CS"/>
</dbReference>
<dbReference type="PRINTS" id="PR00359">
    <property type="entry name" value="BP450"/>
</dbReference>
<dbReference type="SUPFAM" id="SSF48264">
    <property type="entry name" value="Cytochrome P450"/>
    <property type="match status" value="1"/>
</dbReference>
<dbReference type="AlphaFoldDB" id="A0A6V8KB91"/>
<dbReference type="EMBL" id="BLPF01000001">
    <property type="protein sequence ID" value="GFJ78045.1"/>
    <property type="molecule type" value="Genomic_DNA"/>
</dbReference>
<proteinExistence type="inferred from homology"/>
<keyword evidence="4" id="KW-1185">Reference proteome</keyword>
<dbReference type="GO" id="GO:0004497">
    <property type="term" value="F:monooxygenase activity"/>
    <property type="evidence" value="ECO:0007669"/>
    <property type="project" value="UniProtKB-KW"/>
</dbReference>
<organism evidence="3 4">
    <name type="scientific">Phytohabitans houttuyneae</name>
    <dbReference type="NCBI Taxonomy" id="1076126"/>
    <lineage>
        <taxon>Bacteria</taxon>
        <taxon>Bacillati</taxon>
        <taxon>Actinomycetota</taxon>
        <taxon>Actinomycetes</taxon>
        <taxon>Micromonosporales</taxon>
        <taxon>Micromonosporaceae</taxon>
    </lineage>
</organism>
<protein>
    <recommendedName>
        <fullName evidence="5">Cytochrome P450</fullName>
    </recommendedName>
</protein>
<dbReference type="PROSITE" id="PS00086">
    <property type="entry name" value="CYTOCHROME_P450"/>
    <property type="match status" value="1"/>
</dbReference>
<dbReference type="InterPro" id="IPR001128">
    <property type="entry name" value="Cyt_P450"/>
</dbReference>
<sequence length="393" mass="42571">MECAVNIDMLSDYTGVDVADTFRQIAEAGQDIVDAQTGELIIVRHREVRALLPAAGLTTKRPQRDLLALDSLPPAAREIQLAMKAHYARWPLFSDGDYHRRLRRYLTRSMTDIVEVVAGNAADHLREAQRQTAGSSFSWLERVAEPIAASLVGTILDVHADEAAVLIDRATVIVRELAWPILDDARAADAVTAQRDLASWLERALPSAQGSTRYLRALRAIADDPALGFESASATLAQTITGAYDPLVSVLGTLALTVGPRELAALAPETIAEEVLRLATPFRFARRFTTEPARLAGHEVPAETRIFLGLAAANLDPRAFPDPTSLAARQSPHVAFGLGRHYCLGADAVRSCLVGVVGALVEARAAFTAHHVAYAPELSILRFTAMDGSWRAY</sequence>
<dbReference type="Proteomes" id="UP000482800">
    <property type="component" value="Unassembled WGS sequence"/>
</dbReference>
<comment type="caution">
    <text evidence="3">The sequence shown here is derived from an EMBL/GenBank/DDBJ whole genome shotgun (WGS) entry which is preliminary data.</text>
</comment>
<dbReference type="InterPro" id="IPR002397">
    <property type="entry name" value="Cyt_P450_B"/>
</dbReference>
<evidence type="ECO:0000256" key="1">
    <source>
        <dbReference type="ARBA" id="ARBA00010617"/>
    </source>
</evidence>
<evidence type="ECO:0008006" key="5">
    <source>
        <dbReference type="Google" id="ProtNLM"/>
    </source>
</evidence>
<comment type="similarity">
    <text evidence="1 2">Belongs to the cytochrome P450 family.</text>
</comment>
<keyword evidence="2" id="KW-0408">Iron</keyword>
<dbReference type="GO" id="GO:0020037">
    <property type="term" value="F:heme binding"/>
    <property type="evidence" value="ECO:0007669"/>
    <property type="project" value="InterPro"/>
</dbReference>
<evidence type="ECO:0000256" key="2">
    <source>
        <dbReference type="RuleBase" id="RU000461"/>
    </source>
</evidence>
<dbReference type="PANTHER" id="PTHR46696:SF1">
    <property type="entry name" value="CYTOCHROME P450 YJIB-RELATED"/>
    <property type="match status" value="1"/>
</dbReference>
<dbReference type="PANTHER" id="PTHR46696">
    <property type="entry name" value="P450, PUTATIVE (EUROFUNG)-RELATED"/>
    <property type="match status" value="1"/>
</dbReference>
<evidence type="ECO:0000313" key="4">
    <source>
        <dbReference type="Proteomes" id="UP000482800"/>
    </source>
</evidence>
<dbReference type="InterPro" id="IPR036396">
    <property type="entry name" value="Cyt_P450_sf"/>
</dbReference>
<accession>A0A6V8KB91</accession>
<keyword evidence="2" id="KW-0349">Heme</keyword>
<reference evidence="3 4" key="1">
    <citation type="submission" date="2020-03" db="EMBL/GenBank/DDBJ databases">
        <title>Whole genome shotgun sequence of Phytohabitans houttuyneae NBRC 108639.</title>
        <authorList>
            <person name="Komaki H."/>
            <person name="Tamura T."/>
        </authorList>
    </citation>
    <scope>NUCLEOTIDE SEQUENCE [LARGE SCALE GENOMIC DNA]</scope>
    <source>
        <strain evidence="3 4">NBRC 108639</strain>
    </source>
</reference>